<evidence type="ECO:0000256" key="8">
    <source>
        <dbReference type="ARBA" id="ARBA00038436"/>
    </source>
</evidence>
<keyword evidence="2" id="KW-0813">Transport</keyword>
<dbReference type="InterPro" id="IPR055348">
    <property type="entry name" value="DctQ"/>
</dbReference>
<evidence type="ECO:0000256" key="5">
    <source>
        <dbReference type="ARBA" id="ARBA00022692"/>
    </source>
</evidence>
<evidence type="ECO:0000256" key="1">
    <source>
        <dbReference type="ARBA" id="ARBA00004429"/>
    </source>
</evidence>
<dbReference type="Pfam" id="PF04290">
    <property type="entry name" value="DctQ"/>
    <property type="match status" value="1"/>
</dbReference>
<reference evidence="12" key="1">
    <citation type="journal article" date="2019" name="Int. J. Syst. Evol. Microbiol.">
        <title>The Global Catalogue of Microorganisms (GCM) 10K type strain sequencing project: providing services to taxonomists for standard genome sequencing and annotation.</title>
        <authorList>
            <consortium name="The Broad Institute Genomics Platform"/>
            <consortium name="The Broad Institute Genome Sequencing Center for Infectious Disease"/>
            <person name="Wu L."/>
            <person name="Ma J."/>
        </authorList>
    </citation>
    <scope>NUCLEOTIDE SEQUENCE [LARGE SCALE GENOMIC DNA]</scope>
    <source>
        <strain evidence="12">NBRC 113072</strain>
    </source>
</reference>
<keyword evidence="6 9" id="KW-1133">Transmembrane helix</keyword>
<organism evidence="11 12">
    <name type="scientific">Mobilicoccus caccae</name>
    <dbReference type="NCBI Taxonomy" id="1859295"/>
    <lineage>
        <taxon>Bacteria</taxon>
        <taxon>Bacillati</taxon>
        <taxon>Actinomycetota</taxon>
        <taxon>Actinomycetes</taxon>
        <taxon>Micrococcales</taxon>
        <taxon>Dermatophilaceae</taxon>
        <taxon>Mobilicoccus</taxon>
    </lineage>
</organism>
<sequence length="176" mass="18571">MPPVLLRAREVLAAVLAWTAAALLIAMTLLVLYQVFTRYVLGAPADFTEELVRYCLIWTGFVAAAYAFATRRHMALVVVRDTLPTAGRRALVVAVDLLVLVFALAVITIGGALLAYAARHETSALLGIPRSIVYGVAPIAGALIVLVQLVNVWEDVVDPDAALAGSEDGDTTGGTA</sequence>
<keyword evidence="7 9" id="KW-0472">Membrane</keyword>
<accession>A0ABQ6IUX2</accession>
<evidence type="ECO:0000256" key="6">
    <source>
        <dbReference type="ARBA" id="ARBA00022989"/>
    </source>
</evidence>
<keyword evidence="3" id="KW-1003">Cell membrane</keyword>
<comment type="similarity">
    <text evidence="8">Belongs to the TRAP transporter small permease family.</text>
</comment>
<feature type="domain" description="Tripartite ATP-independent periplasmic transporters DctQ component" evidence="10">
    <location>
        <begin position="27"/>
        <end position="156"/>
    </location>
</feature>
<evidence type="ECO:0000256" key="7">
    <source>
        <dbReference type="ARBA" id="ARBA00023136"/>
    </source>
</evidence>
<comment type="caution">
    <text evidence="11">The sequence shown here is derived from an EMBL/GenBank/DDBJ whole genome shotgun (WGS) entry which is preliminary data.</text>
</comment>
<feature type="transmembrane region" description="Helical" evidence="9">
    <location>
        <begin position="51"/>
        <end position="69"/>
    </location>
</feature>
<dbReference type="InterPro" id="IPR007387">
    <property type="entry name" value="TRAP_DctQ"/>
</dbReference>
<dbReference type="PANTHER" id="PTHR35011">
    <property type="entry name" value="2,3-DIKETO-L-GULONATE TRAP TRANSPORTER SMALL PERMEASE PROTEIN YIAM"/>
    <property type="match status" value="1"/>
</dbReference>
<evidence type="ECO:0000313" key="11">
    <source>
        <dbReference type="EMBL" id="GMA40952.1"/>
    </source>
</evidence>
<keyword evidence="12" id="KW-1185">Reference proteome</keyword>
<keyword evidence="5 9" id="KW-0812">Transmembrane</keyword>
<comment type="subcellular location">
    <subcellularLocation>
        <location evidence="1">Cell inner membrane</location>
        <topology evidence="1">Multi-pass membrane protein</topology>
    </subcellularLocation>
</comment>
<proteinExistence type="inferred from homology"/>
<evidence type="ECO:0000313" key="12">
    <source>
        <dbReference type="Proteomes" id="UP001157126"/>
    </source>
</evidence>
<dbReference type="EMBL" id="BSUO01000001">
    <property type="protein sequence ID" value="GMA40952.1"/>
    <property type="molecule type" value="Genomic_DNA"/>
</dbReference>
<dbReference type="PANTHER" id="PTHR35011:SF11">
    <property type="entry name" value="TRAP TRANSPORTER SMALL PERMEASE PROTEIN"/>
    <property type="match status" value="1"/>
</dbReference>
<gene>
    <name evidence="11" type="ORF">GCM10025883_29970</name>
</gene>
<feature type="transmembrane region" description="Helical" evidence="9">
    <location>
        <begin position="90"/>
        <end position="117"/>
    </location>
</feature>
<feature type="transmembrane region" description="Helical" evidence="9">
    <location>
        <begin position="132"/>
        <end position="153"/>
    </location>
</feature>
<keyword evidence="4" id="KW-0997">Cell inner membrane</keyword>
<protein>
    <submittedName>
        <fullName evidence="11">C4-dicarboxylate ABC transporter</fullName>
    </submittedName>
</protein>
<dbReference type="Proteomes" id="UP001157126">
    <property type="component" value="Unassembled WGS sequence"/>
</dbReference>
<evidence type="ECO:0000256" key="3">
    <source>
        <dbReference type="ARBA" id="ARBA00022475"/>
    </source>
</evidence>
<evidence type="ECO:0000256" key="2">
    <source>
        <dbReference type="ARBA" id="ARBA00022448"/>
    </source>
</evidence>
<evidence type="ECO:0000256" key="9">
    <source>
        <dbReference type="SAM" id="Phobius"/>
    </source>
</evidence>
<evidence type="ECO:0000256" key="4">
    <source>
        <dbReference type="ARBA" id="ARBA00022519"/>
    </source>
</evidence>
<evidence type="ECO:0000259" key="10">
    <source>
        <dbReference type="Pfam" id="PF04290"/>
    </source>
</evidence>
<name>A0ABQ6IUX2_9MICO</name>
<feature type="transmembrane region" description="Helical" evidence="9">
    <location>
        <begin position="12"/>
        <end position="36"/>
    </location>
</feature>